<keyword evidence="2" id="KW-1185">Reference proteome</keyword>
<name>A0A429Z1L9_9HYPH</name>
<dbReference type="Proteomes" id="UP000278398">
    <property type="component" value="Unassembled WGS sequence"/>
</dbReference>
<sequence length="108" mass="11957">MNNTTDKKPLTAAEKDEAAFVEKIELIEQEVMTDAWLTTDEDNEGKVHLIQMALTAAQDLLLFARKAATGTPICHVDTLPRLVAAFDMVDLLREATCVEWDPEVSLAV</sequence>
<evidence type="ECO:0000313" key="2">
    <source>
        <dbReference type="Proteomes" id="UP000278398"/>
    </source>
</evidence>
<accession>A0A429Z1L9</accession>
<dbReference type="RefSeq" id="WP_126698302.1">
    <property type="nucleotide sequence ID" value="NZ_RWKW01000015.1"/>
</dbReference>
<dbReference type="AlphaFoldDB" id="A0A429Z1L9"/>
<protein>
    <submittedName>
        <fullName evidence="1">Uncharacterized protein</fullName>
    </submittedName>
</protein>
<gene>
    <name evidence="1" type="ORF">EJC49_04665</name>
</gene>
<comment type="caution">
    <text evidence="1">The sequence shown here is derived from an EMBL/GenBank/DDBJ whole genome shotgun (WGS) entry which is preliminary data.</text>
</comment>
<proteinExistence type="predicted"/>
<reference evidence="1 2" key="1">
    <citation type="submission" date="2018-12" db="EMBL/GenBank/DDBJ databases">
        <title>Mesorhizobium carbonis sp. nov., isolated from coal mine water.</title>
        <authorList>
            <person name="Xin W."/>
            <person name="Xu Z."/>
            <person name="Xiang F."/>
            <person name="Zhang J."/>
            <person name="Xi L."/>
            <person name="Liu J."/>
        </authorList>
    </citation>
    <scope>NUCLEOTIDE SEQUENCE [LARGE SCALE GENOMIC DNA]</scope>
    <source>
        <strain evidence="1 2">B2.3</strain>
    </source>
</reference>
<dbReference type="EMBL" id="RWKW01000015">
    <property type="protein sequence ID" value="RST87520.1"/>
    <property type="molecule type" value="Genomic_DNA"/>
</dbReference>
<organism evidence="1 2">
    <name type="scientific">Aquibium carbonis</name>
    <dbReference type="NCBI Taxonomy" id="2495581"/>
    <lineage>
        <taxon>Bacteria</taxon>
        <taxon>Pseudomonadati</taxon>
        <taxon>Pseudomonadota</taxon>
        <taxon>Alphaproteobacteria</taxon>
        <taxon>Hyphomicrobiales</taxon>
        <taxon>Phyllobacteriaceae</taxon>
        <taxon>Aquibium</taxon>
    </lineage>
</organism>
<evidence type="ECO:0000313" key="1">
    <source>
        <dbReference type="EMBL" id="RST87520.1"/>
    </source>
</evidence>